<keyword evidence="4" id="KW-1185">Reference proteome</keyword>
<reference evidence="3 4" key="1">
    <citation type="submission" date="2023-02" db="EMBL/GenBank/DDBJ databases">
        <title>The predominant lactic acid bacteria and yeasts involved in the spontaneous fermentation of millet during the production of the traditional porridge Hausa koko in Ghana.</title>
        <authorList>
            <person name="Atter A."/>
            <person name="Diaz M."/>
        </authorList>
    </citation>
    <scope>NUCLEOTIDE SEQUENCE [LARGE SCALE GENOMIC DNA]</scope>
    <source>
        <strain evidence="3 4">FI11552</strain>
    </source>
</reference>
<dbReference type="EMBL" id="JAQSFA010000015">
    <property type="protein sequence ID" value="MEE6701478.1"/>
    <property type="molecule type" value="Genomic_DNA"/>
</dbReference>
<dbReference type="InterPro" id="IPR001387">
    <property type="entry name" value="Cro/C1-type_HTH"/>
</dbReference>
<dbReference type="PANTHER" id="PTHR46558">
    <property type="entry name" value="TRACRIPTIONAL REGULATORY PROTEIN-RELATED-RELATED"/>
    <property type="match status" value="1"/>
</dbReference>
<dbReference type="Gene3D" id="1.10.260.40">
    <property type="entry name" value="lambda repressor-like DNA-binding domains"/>
    <property type="match status" value="1"/>
</dbReference>
<dbReference type="PROSITE" id="PS50943">
    <property type="entry name" value="HTH_CROC1"/>
    <property type="match status" value="1"/>
</dbReference>
<evidence type="ECO:0000256" key="1">
    <source>
        <dbReference type="ARBA" id="ARBA00023125"/>
    </source>
</evidence>
<dbReference type="RefSeq" id="WP_331192092.1">
    <property type="nucleotide sequence ID" value="NZ_JAQSEO010000013.1"/>
</dbReference>
<dbReference type="Pfam" id="PF01381">
    <property type="entry name" value="HTH_3"/>
    <property type="match status" value="1"/>
</dbReference>
<dbReference type="Proteomes" id="UP001335665">
    <property type="component" value="Unassembled WGS sequence"/>
</dbReference>
<evidence type="ECO:0000313" key="4">
    <source>
        <dbReference type="Proteomes" id="UP001335665"/>
    </source>
</evidence>
<dbReference type="CDD" id="cd00093">
    <property type="entry name" value="HTH_XRE"/>
    <property type="match status" value="1"/>
</dbReference>
<sequence length="82" mass="9269">MPNELIPFEIKHSVLDLRVRAGLSQAQAAAKLGISEPTLRKWENDSSVLSYKDMLRISKLYGVPLDYIFFGPNNAFSEITKQ</sequence>
<comment type="caution">
    <text evidence="3">The sequence shown here is derived from an EMBL/GenBank/DDBJ whole genome shotgun (WGS) entry which is preliminary data.</text>
</comment>
<proteinExistence type="predicted"/>
<evidence type="ECO:0000313" key="3">
    <source>
        <dbReference type="EMBL" id="MEE6701478.1"/>
    </source>
</evidence>
<feature type="domain" description="HTH cro/C1-type" evidence="2">
    <location>
        <begin position="14"/>
        <end position="68"/>
    </location>
</feature>
<gene>
    <name evidence="3" type="ORF">PS396_06680</name>
</gene>
<dbReference type="SUPFAM" id="SSF47413">
    <property type="entry name" value="lambda repressor-like DNA-binding domains"/>
    <property type="match status" value="1"/>
</dbReference>
<dbReference type="PANTHER" id="PTHR46558:SF4">
    <property type="entry name" value="DNA-BIDING PHAGE PROTEIN"/>
    <property type="match status" value="1"/>
</dbReference>
<accession>A0ABU7SUG8</accession>
<organism evidence="3 4">
    <name type="scientific">Limosilactobacillus pontis</name>
    <dbReference type="NCBI Taxonomy" id="35787"/>
    <lineage>
        <taxon>Bacteria</taxon>
        <taxon>Bacillati</taxon>
        <taxon>Bacillota</taxon>
        <taxon>Bacilli</taxon>
        <taxon>Lactobacillales</taxon>
        <taxon>Lactobacillaceae</taxon>
        <taxon>Limosilactobacillus</taxon>
    </lineage>
</organism>
<name>A0ABU7SUG8_9LACO</name>
<dbReference type="InterPro" id="IPR010982">
    <property type="entry name" value="Lambda_DNA-bd_dom_sf"/>
</dbReference>
<evidence type="ECO:0000259" key="2">
    <source>
        <dbReference type="PROSITE" id="PS50943"/>
    </source>
</evidence>
<dbReference type="SMART" id="SM00530">
    <property type="entry name" value="HTH_XRE"/>
    <property type="match status" value="1"/>
</dbReference>
<keyword evidence="1" id="KW-0238">DNA-binding</keyword>
<protein>
    <submittedName>
        <fullName evidence="3">Helix-turn-helix transcriptional regulator</fullName>
    </submittedName>
</protein>